<feature type="transmembrane region" description="Helical" evidence="3">
    <location>
        <begin position="18"/>
        <end position="39"/>
    </location>
</feature>
<dbReference type="PANTHER" id="PTHR45627">
    <property type="entry name" value="ADENYLATE CYCLASE TYPE 1"/>
    <property type="match status" value="1"/>
</dbReference>
<dbReference type="GO" id="GO:0004016">
    <property type="term" value="F:adenylate cyclase activity"/>
    <property type="evidence" value="ECO:0007669"/>
    <property type="project" value="TreeGrafter"/>
</dbReference>
<keyword evidence="6" id="KW-1185">Reference proteome</keyword>
<keyword evidence="3" id="KW-0472">Membrane</keyword>
<dbReference type="Proteomes" id="UP001367676">
    <property type="component" value="Unassembled WGS sequence"/>
</dbReference>
<dbReference type="GO" id="GO:0006171">
    <property type="term" value="P:cAMP biosynthetic process"/>
    <property type="evidence" value="ECO:0007669"/>
    <property type="project" value="TreeGrafter"/>
</dbReference>
<feature type="domain" description="Adenylate cyclase N-terminal" evidence="4">
    <location>
        <begin position="3"/>
        <end position="222"/>
    </location>
</feature>
<keyword evidence="3" id="KW-1133">Transmembrane helix</keyword>
<proteinExistence type="predicted"/>
<dbReference type="GO" id="GO:0007189">
    <property type="term" value="P:adenylate cyclase-activating G protein-coupled receptor signaling pathway"/>
    <property type="evidence" value="ECO:0007669"/>
    <property type="project" value="TreeGrafter"/>
</dbReference>
<comment type="caution">
    <text evidence="5">The sequence shown here is derived from an EMBL/GenBank/DDBJ whole genome shotgun (WGS) entry which is preliminary data.</text>
</comment>
<dbReference type="EMBL" id="JBBCAQ010000020">
    <property type="protein sequence ID" value="KAK7593020.1"/>
    <property type="molecule type" value="Genomic_DNA"/>
</dbReference>
<keyword evidence="2" id="KW-0456">Lyase</keyword>
<evidence type="ECO:0000259" key="4">
    <source>
        <dbReference type="Pfam" id="PF16214"/>
    </source>
</evidence>
<accession>A0AAN9Y599</accession>
<dbReference type="Pfam" id="PF16214">
    <property type="entry name" value="AC_N"/>
    <property type="match status" value="1"/>
</dbReference>
<dbReference type="PANTHER" id="PTHR45627:SF12">
    <property type="entry name" value="ADENYLATE CYCLASE TYPE 2"/>
    <property type="match status" value="1"/>
</dbReference>
<keyword evidence="1" id="KW-0547">Nucleotide-binding</keyword>
<dbReference type="GO" id="GO:0005886">
    <property type="term" value="C:plasma membrane"/>
    <property type="evidence" value="ECO:0007669"/>
    <property type="project" value="TreeGrafter"/>
</dbReference>
<dbReference type="AlphaFoldDB" id="A0AAN9Y599"/>
<dbReference type="GO" id="GO:0007193">
    <property type="term" value="P:adenylate cyclase-inhibiting G protein-coupled receptor signaling pathway"/>
    <property type="evidence" value="ECO:0007669"/>
    <property type="project" value="TreeGrafter"/>
</dbReference>
<evidence type="ECO:0000313" key="6">
    <source>
        <dbReference type="Proteomes" id="UP001367676"/>
    </source>
</evidence>
<sequence>MELEDLYRRYCIRLKHSLFLACLAVAFTGCILLMVLIVIFAENLNECLGNIFRLIFLSFFLLVALAVSQLPSVLVSERIAALVSFLTVFVFAGILFLIASSQSTPLLFALLLAVHAMLPVSRIASFAMTGILLTVYVILCVMDAKSTFDGPFYRQTTSNLIFLLCAIGTGFYYRHMTESAHRRTFTGTRTCIESRVKLECEKEQQEQLLLSVIPAYIAAEVNTSSLYRIIHVSSNNIVLCGSSLSRG</sequence>
<feature type="transmembrane region" description="Helical" evidence="3">
    <location>
        <begin position="156"/>
        <end position="173"/>
    </location>
</feature>
<protein>
    <recommendedName>
        <fullName evidence="4">Adenylate cyclase N-terminal domain-containing protein</fullName>
    </recommendedName>
</protein>
<feature type="transmembrane region" description="Helical" evidence="3">
    <location>
        <begin position="79"/>
        <end position="99"/>
    </location>
</feature>
<dbReference type="GO" id="GO:0000166">
    <property type="term" value="F:nucleotide binding"/>
    <property type="evidence" value="ECO:0007669"/>
    <property type="project" value="UniProtKB-KW"/>
</dbReference>
<name>A0AAN9Y599_9HEMI</name>
<feature type="transmembrane region" description="Helical" evidence="3">
    <location>
        <begin position="126"/>
        <end position="144"/>
    </location>
</feature>
<evidence type="ECO:0000256" key="2">
    <source>
        <dbReference type="ARBA" id="ARBA00023239"/>
    </source>
</evidence>
<gene>
    <name evidence="5" type="ORF">V9T40_007772</name>
</gene>
<evidence type="ECO:0000256" key="1">
    <source>
        <dbReference type="ARBA" id="ARBA00022741"/>
    </source>
</evidence>
<evidence type="ECO:0000256" key="3">
    <source>
        <dbReference type="SAM" id="Phobius"/>
    </source>
</evidence>
<dbReference type="InterPro" id="IPR032628">
    <property type="entry name" value="AC_N"/>
</dbReference>
<organism evidence="5 6">
    <name type="scientific">Parthenolecanium corni</name>
    <dbReference type="NCBI Taxonomy" id="536013"/>
    <lineage>
        <taxon>Eukaryota</taxon>
        <taxon>Metazoa</taxon>
        <taxon>Ecdysozoa</taxon>
        <taxon>Arthropoda</taxon>
        <taxon>Hexapoda</taxon>
        <taxon>Insecta</taxon>
        <taxon>Pterygota</taxon>
        <taxon>Neoptera</taxon>
        <taxon>Paraneoptera</taxon>
        <taxon>Hemiptera</taxon>
        <taxon>Sternorrhyncha</taxon>
        <taxon>Coccoidea</taxon>
        <taxon>Coccidae</taxon>
        <taxon>Parthenolecanium</taxon>
    </lineage>
</organism>
<feature type="transmembrane region" description="Helical" evidence="3">
    <location>
        <begin position="51"/>
        <end position="67"/>
    </location>
</feature>
<reference evidence="5 6" key="1">
    <citation type="submission" date="2024-03" db="EMBL/GenBank/DDBJ databases">
        <title>Adaptation during the transition from Ophiocordyceps entomopathogen to insect associate is accompanied by gene loss and intensified selection.</title>
        <authorList>
            <person name="Ward C.M."/>
            <person name="Onetto C.A."/>
            <person name="Borneman A.R."/>
        </authorList>
    </citation>
    <scope>NUCLEOTIDE SEQUENCE [LARGE SCALE GENOMIC DNA]</scope>
    <source>
        <strain evidence="5">AWRI1</strain>
        <tissue evidence="5">Single Adult Female</tissue>
    </source>
</reference>
<evidence type="ECO:0000313" key="5">
    <source>
        <dbReference type="EMBL" id="KAK7593020.1"/>
    </source>
</evidence>
<keyword evidence="3" id="KW-0812">Transmembrane</keyword>